<evidence type="ECO:0000256" key="14">
    <source>
        <dbReference type="PIRSR" id="PIRSR037911-3"/>
    </source>
</evidence>
<dbReference type="SUPFAM" id="SSF52768">
    <property type="entry name" value="Arginase/deacetylase"/>
    <property type="match status" value="1"/>
</dbReference>
<evidence type="ECO:0000256" key="1">
    <source>
        <dbReference type="ARBA" id="ARBA00004123"/>
    </source>
</evidence>
<feature type="binding site" evidence="13">
    <location>
        <position position="240"/>
    </location>
    <ligand>
        <name>Zn(2+)</name>
        <dbReference type="ChEBI" id="CHEBI:29105"/>
    </ligand>
</feature>
<evidence type="ECO:0000313" key="16">
    <source>
        <dbReference type="Ensembl" id="ENSSTUP00000109043.1"/>
    </source>
</evidence>
<dbReference type="InterPro" id="IPR000286">
    <property type="entry name" value="HDACs"/>
</dbReference>
<dbReference type="InterPro" id="IPR023801">
    <property type="entry name" value="His_deacetylse_dom"/>
</dbReference>
<evidence type="ECO:0000256" key="7">
    <source>
        <dbReference type="ARBA" id="ARBA00022833"/>
    </source>
</evidence>
<keyword evidence="4" id="KW-0678">Repressor</keyword>
<reference evidence="16" key="2">
    <citation type="submission" date="2025-09" db="UniProtKB">
        <authorList>
            <consortium name="Ensembl"/>
        </authorList>
    </citation>
    <scope>IDENTIFICATION</scope>
</reference>
<dbReference type="InterPro" id="IPR023696">
    <property type="entry name" value="Ureohydrolase_dom_sf"/>
</dbReference>
<organism evidence="16 17">
    <name type="scientific">Salmo trutta</name>
    <name type="common">Brown trout</name>
    <dbReference type="NCBI Taxonomy" id="8032"/>
    <lineage>
        <taxon>Eukaryota</taxon>
        <taxon>Metazoa</taxon>
        <taxon>Chordata</taxon>
        <taxon>Craniata</taxon>
        <taxon>Vertebrata</taxon>
        <taxon>Euteleostomi</taxon>
        <taxon>Actinopterygii</taxon>
        <taxon>Neopterygii</taxon>
        <taxon>Teleostei</taxon>
        <taxon>Protacanthopterygii</taxon>
        <taxon>Salmoniformes</taxon>
        <taxon>Salmonidae</taxon>
        <taxon>Salmoninae</taxon>
        <taxon>Salmo</taxon>
    </lineage>
</organism>
<keyword evidence="6" id="KW-0378">Hydrolase</keyword>
<feature type="site" description="Contributes to catalysis" evidence="14">
    <location>
        <position position="550"/>
    </location>
</feature>
<dbReference type="Pfam" id="PF00850">
    <property type="entry name" value="Hist_deacetyl"/>
    <property type="match status" value="1"/>
</dbReference>
<evidence type="ECO:0000256" key="6">
    <source>
        <dbReference type="ARBA" id="ARBA00022801"/>
    </source>
</evidence>
<keyword evidence="11" id="KW-0539">Nucleus</keyword>
<comment type="subcellular location">
    <subcellularLocation>
        <location evidence="1">Nucleus</location>
    </subcellularLocation>
</comment>
<evidence type="ECO:0000256" key="3">
    <source>
        <dbReference type="ARBA" id="ARBA00012111"/>
    </source>
</evidence>
<feature type="binding site" evidence="13">
    <location>
        <position position="325"/>
    </location>
    <ligand>
        <name>Zn(2+)</name>
        <dbReference type="ChEBI" id="CHEBI:29105"/>
    </ligand>
</feature>
<reference evidence="16" key="1">
    <citation type="submission" date="2025-08" db="UniProtKB">
        <authorList>
            <consortium name="Ensembl"/>
        </authorList>
    </citation>
    <scope>IDENTIFICATION</scope>
</reference>
<dbReference type="PIRSF" id="PIRSF037911">
    <property type="entry name" value="HDAC_II_euk"/>
    <property type="match status" value="1"/>
</dbReference>
<evidence type="ECO:0000256" key="4">
    <source>
        <dbReference type="ARBA" id="ARBA00022491"/>
    </source>
</evidence>
<keyword evidence="10" id="KW-0804">Transcription</keyword>
<evidence type="ECO:0000313" key="17">
    <source>
        <dbReference type="Proteomes" id="UP000472277"/>
    </source>
</evidence>
<dbReference type="Gene3D" id="3.40.800.20">
    <property type="entry name" value="Histone deacetylase domain"/>
    <property type="match status" value="1"/>
</dbReference>
<evidence type="ECO:0000256" key="13">
    <source>
        <dbReference type="PIRSR" id="PIRSR037911-2"/>
    </source>
</evidence>
<dbReference type="GO" id="GO:0000118">
    <property type="term" value="C:histone deacetylase complex"/>
    <property type="evidence" value="ECO:0007669"/>
    <property type="project" value="TreeGrafter"/>
</dbReference>
<accession>A0A674EKW8</accession>
<evidence type="ECO:0000256" key="2">
    <source>
        <dbReference type="ARBA" id="ARBA00007738"/>
    </source>
</evidence>
<comment type="similarity">
    <text evidence="2">Belongs to the histone deacetylase family. HD type 2 subfamily.</text>
</comment>
<evidence type="ECO:0000259" key="15">
    <source>
        <dbReference type="Pfam" id="PF00850"/>
    </source>
</evidence>
<gene>
    <name evidence="16" type="primary">HDAC7</name>
    <name evidence="16" type="synonym">LOC115168166</name>
</gene>
<dbReference type="GeneTree" id="ENSGT00940000159065"/>
<dbReference type="PANTHER" id="PTHR10625">
    <property type="entry name" value="HISTONE DEACETYLASE HDAC1-RELATED"/>
    <property type="match status" value="1"/>
</dbReference>
<dbReference type="EC" id="3.5.1.98" evidence="3"/>
<dbReference type="GO" id="GO:0141221">
    <property type="term" value="F:histone deacetylase activity, hydrolytic mechanism"/>
    <property type="evidence" value="ECO:0007669"/>
    <property type="project" value="UniProtKB-EC"/>
</dbReference>
<keyword evidence="5 13" id="KW-0479">Metal-binding</keyword>
<evidence type="ECO:0000256" key="5">
    <source>
        <dbReference type="ARBA" id="ARBA00022723"/>
    </source>
</evidence>
<evidence type="ECO:0000256" key="12">
    <source>
        <dbReference type="PIRSR" id="PIRSR037911-1"/>
    </source>
</evidence>
<keyword evidence="8" id="KW-0156">Chromatin regulator</keyword>
<evidence type="ECO:0000256" key="9">
    <source>
        <dbReference type="ARBA" id="ARBA00023015"/>
    </source>
</evidence>
<dbReference type="GO" id="GO:0000122">
    <property type="term" value="P:negative regulation of transcription by RNA polymerase II"/>
    <property type="evidence" value="ECO:0007669"/>
    <property type="project" value="InterPro"/>
</dbReference>
<dbReference type="FunFam" id="3.40.800.20:FF:000002">
    <property type="entry name" value="Histone deacetylase"/>
    <property type="match status" value="1"/>
</dbReference>
<feature type="binding site" evidence="13">
    <location>
        <position position="242"/>
    </location>
    <ligand>
        <name>Zn(2+)</name>
        <dbReference type="ChEBI" id="CHEBI:29105"/>
    </ligand>
</feature>
<evidence type="ECO:0000256" key="11">
    <source>
        <dbReference type="ARBA" id="ARBA00023242"/>
    </source>
</evidence>
<dbReference type="Proteomes" id="UP000472277">
    <property type="component" value="Chromosome 30"/>
</dbReference>
<feature type="binding site" evidence="13">
    <location>
        <position position="248"/>
    </location>
    <ligand>
        <name>Zn(2+)</name>
        <dbReference type="ChEBI" id="CHEBI:29105"/>
    </ligand>
</feature>
<dbReference type="GO" id="GO:0040029">
    <property type="term" value="P:epigenetic regulation of gene expression"/>
    <property type="evidence" value="ECO:0007669"/>
    <property type="project" value="TreeGrafter"/>
</dbReference>
<dbReference type="Ensembl" id="ENSSTUT00000116780.1">
    <property type="protein sequence ID" value="ENSSTUP00000109043.1"/>
    <property type="gene ID" value="ENSSTUG00000048321.1"/>
</dbReference>
<dbReference type="AlphaFoldDB" id="A0A674EKW8"/>
<evidence type="ECO:0000256" key="8">
    <source>
        <dbReference type="ARBA" id="ARBA00022853"/>
    </source>
</evidence>
<dbReference type="InterPro" id="IPR037138">
    <property type="entry name" value="His_deacetylse_dom_sf"/>
</dbReference>
<name>A0A674EKW8_SALTR</name>
<dbReference type="PANTHER" id="PTHR10625:SF42">
    <property type="entry name" value="HISTONE DEACETYLASE 7"/>
    <property type="match status" value="1"/>
</dbReference>
<sequence>YSWQYAFGQVAFSWHPPIPESSNSFPLLQSPMGVSFTPLQPTLGIAHGDLRLAQRLLLQDGSLAHFTVQSSSALPTITLGLPANARSDGDLSPLKVGRVPMVAGGQSVYLPLGMEEQSGSLSSHLQPVLILEPSRLVHTPMLAVPGLGTVPLQFAPQMDRLVPGGGPHKPLSRTRSEPLPQSLRSLHPLLQQHHNSQLLERLKQQTHLGKVSDLDTFTNHTFSRTYSHTHSYSVMLKHQCTCGDNSSHPEHAGRIQSIWSRLQERGLRGQCETIRGRKATLEELQSVHSERHVLLYGTNPLNRLKLDNRKLAGILSQRMFVMLPCGGVGVDNDTIWNESHTSTASRMAAGSVTELAFRVAKGELKNGFAVVRPPGHHADPSNPMGFCYFNSVAIAAKQLQQKLSANKILIVDWDVHHGNGTQEVFYNDPSVLYISLHRYDDGNFFPGSGGPAEVGSGAGEGFNVNVAWTGGLDPPMSDAEYIAAFRTVVMPIAQEFSPDVVLVSSGFDAAEGHPAPLGGYKVTAKCFGFLTRQLMGLAGGRVIMALEGGHDLTAICDASEACVSALLGIEEPLSEEVLLQKPNANSVCSLQRVIQIHGQYWQSLKTFSSSVGLSFVGAQRRDCEETDAVNALASLSVGREREREPGGDRPAPGNC</sequence>
<evidence type="ECO:0000256" key="10">
    <source>
        <dbReference type="ARBA" id="ARBA00023163"/>
    </source>
</evidence>
<keyword evidence="9" id="KW-0805">Transcription regulation</keyword>
<dbReference type="CDD" id="cd11681">
    <property type="entry name" value="HDAC_classIIa"/>
    <property type="match status" value="1"/>
</dbReference>
<feature type="domain" description="Histone deacetylase" evidence="15">
    <location>
        <begin position="248"/>
        <end position="566"/>
    </location>
</feature>
<protein>
    <recommendedName>
        <fullName evidence="3">histone deacetylase</fullName>
        <ecNumber evidence="3">3.5.1.98</ecNumber>
    </recommendedName>
</protein>
<feature type="active site" evidence="12">
    <location>
        <position position="377"/>
    </location>
</feature>
<dbReference type="InterPro" id="IPR046949">
    <property type="entry name" value="HDAC4/5/7/9"/>
</dbReference>
<dbReference type="PRINTS" id="PR01270">
    <property type="entry name" value="HDASUPER"/>
</dbReference>
<dbReference type="GO" id="GO:0046872">
    <property type="term" value="F:metal ion binding"/>
    <property type="evidence" value="ECO:0007669"/>
    <property type="project" value="UniProtKB-KW"/>
</dbReference>
<keyword evidence="7 13" id="KW-0862">Zinc</keyword>
<proteinExistence type="inferred from homology"/>
<keyword evidence="17" id="KW-1185">Reference proteome</keyword>